<dbReference type="InterPro" id="IPR029759">
    <property type="entry name" value="GPX_AS"/>
</dbReference>
<dbReference type="PANTHER" id="PTHR11592:SF78">
    <property type="entry name" value="GLUTATHIONE PEROXIDASE"/>
    <property type="match status" value="1"/>
</dbReference>
<reference evidence="6 7" key="1">
    <citation type="submission" date="2020-02" db="EMBL/GenBank/DDBJ databases">
        <title>Paenibacillus sp. nov., isolated from rhizosphere soil of tomato.</title>
        <authorList>
            <person name="Weon H.-Y."/>
            <person name="Lee S.A."/>
        </authorList>
    </citation>
    <scope>NUCLEOTIDE SEQUENCE [LARGE SCALE GENOMIC DNA]</scope>
    <source>
        <strain evidence="6 7">14171R-81</strain>
    </source>
</reference>
<dbReference type="RefSeq" id="WP_162640448.1">
    <property type="nucleotide sequence ID" value="NZ_CP048286.1"/>
</dbReference>
<dbReference type="InterPro" id="IPR000889">
    <property type="entry name" value="Glutathione_peroxidase"/>
</dbReference>
<organism evidence="6 7">
    <name type="scientific">Paenibacillus rhizovicinus</name>
    <dbReference type="NCBI Taxonomy" id="2704463"/>
    <lineage>
        <taxon>Bacteria</taxon>
        <taxon>Bacillati</taxon>
        <taxon>Bacillota</taxon>
        <taxon>Bacilli</taxon>
        <taxon>Bacillales</taxon>
        <taxon>Paenibacillaceae</taxon>
        <taxon>Paenibacillus</taxon>
    </lineage>
</organism>
<evidence type="ECO:0000313" key="6">
    <source>
        <dbReference type="EMBL" id="QHW31642.1"/>
    </source>
</evidence>
<evidence type="ECO:0000256" key="3">
    <source>
        <dbReference type="ARBA" id="ARBA00023002"/>
    </source>
</evidence>
<accession>A0A6C0P4P5</accession>
<dbReference type="GO" id="GO:0034599">
    <property type="term" value="P:cellular response to oxidative stress"/>
    <property type="evidence" value="ECO:0007669"/>
    <property type="project" value="TreeGrafter"/>
</dbReference>
<dbReference type="InterPro" id="IPR036249">
    <property type="entry name" value="Thioredoxin-like_sf"/>
</dbReference>
<dbReference type="Gene3D" id="3.40.30.10">
    <property type="entry name" value="Glutaredoxin"/>
    <property type="match status" value="1"/>
</dbReference>
<evidence type="ECO:0000313" key="7">
    <source>
        <dbReference type="Proteomes" id="UP000479114"/>
    </source>
</evidence>
<evidence type="ECO:0000256" key="1">
    <source>
        <dbReference type="ARBA" id="ARBA00006926"/>
    </source>
</evidence>
<dbReference type="CDD" id="cd00340">
    <property type="entry name" value="GSH_Peroxidase"/>
    <property type="match status" value="1"/>
</dbReference>
<feature type="active site" evidence="4">
    <location>
        <position position="35"/>
    </location>
</feature>
<dbReference type="SUPFAM" id="SSF52833">
    <property type="entry name" value="Thioredoxin-like"/>
    <property type="match status" value="1"/>
</dbReference>
<dbReference type="Proteomes" id="UP000479114">
    <property type="component" value="Chromosome"/>
</dbReference>
<dbReference type="PROSITE" id="PS00460">
    <property type="entry name" value="GLUTATHIONE_PEROXID_1"/>
    <property type="match status" value="1"/>
</dbReference>
<gene>
    <name evidence="6" type="ORF">GZH47_12850</name>
</gene>
<dbReference type="PRINTS" id="PR01011">
    <property type="entry name" value="GLUTPROXDASE"/>
</dbReference>
<proteinExistence type="inferred from homology"/>
<sequence>MNVYDFTVLTSRGERKPLADYRGNVLLIVNTATKCGLAPQFKALQQLHERYKDQGLTVLGFPCNQFRDQEPVKDSEMQETCQINFGVTFPLLGKIDVNGPNADPLYNYLKQEASGFLSSSIKWNFTKFLVDAEGRVVKRFSPTTKPLKLEGQIQKLLAGAKKGTPVG</sequence>
<dbReference type="PIRSF" id="PIRSF000303">
    <property type="entry name" value="Glutathion_perox"/>
    <property type="match status" value="1"/>
</dbReference>
<evidence type="ECO:0000256" key="4">
    <source>
        <dbReference type="PIRSR" id="PIRSR000303-1"/>
    </source>
</evidence>
<name>A0A6C0P4P5_9BACL</name>
<evidence type="ECO:0000256" key="5">
    <source>
        <dbReference type="RuleBase" id="RU000499"/>
    </source>
</evidence>
<dbReference type="PANTHER" id="PTHR11592">
    <property type="entry name" value="GLUTATHIONE PEROXIDASE"/>
    <property type="match status" value="1"/>
</dbReference>
<evidence type="ECO:0000256" key="2">
    <source>
        <dbReference type="ARBA" id="ARBA00022559"/>
    </source>
</evidence>
<dbReference type="PROSITE" id="PS51355">
    <property type="entry name" value="GLUTATHIONE_PEROXID_3"/>
    <property type="match status" value="1"/>
</dbReference>
<dbReference type="InterPro" id="IPR029760">
    <property type="entry name" value="GPX_CS"/>
</dbReference>
<keyword evidence="2 5" id="KW-0575">Peroxidase</keyword>
<dbReference type="FunFam" id="3.40.30.10:FF:000010">
    <property type="entry name" value="Glutathione peroxidase"/>
    <property type="match status" value="1"/>
</dbReference>
<keyword evidence="7" id="KW-1185">Reference proteome</keyword>
<dbReference type="EMBL" id="CP048286">
    <property type="protein sequence ID" value="QHW31642.1"/>
    <property type="molecule type" value="Genomic_DNA"/>
</dbReference>
<dbReference type="GO" id="GO:0004601">
    <property type="term" value="F:peroxidase activity"/>
    <property type="evidence" value="ECO:0007669"/>
    <property type="project" value="UniProtKB-KW"/>
</dbReference>
<dbReference type="PROSITE" id="PS00763">
    <property type="entry name" value="GLUTATHIONE_PEROXID_2"/>
    <property type="match status" value="1"/>
</dbReference>
<comment type="similarity">
    <text evidence="1 5">Belongs to the glutathione peroxidase family.</text>
</comment>
<dbReference type="Pfam" id="PF00255">
    <property type="entry name" value="GSHPx"/>
    <property type="match status" value="1"/>
</dbReference>
<dbReference type="KEGG" id="prz:GZH47_12850"/>
<protein>
    <recommendedName>
        <fullName evidence="5">Glutathione peroxidase</fullName>
    </recommendedName>
</protein>
<dbReference type="AlphaFoldDB" id="A0A6C0P4P5"/>
<keyword evidence="3 5" id="KW-0560">Oxidoreductase</keyword>